<organism evidence="1">
    <name type="scientific">bioreactor metagenome</name>
    <dbReference type="NCBI Taxonomy" id="1076179"/>
    <lineage>
        <taxon>unclassified sequences</taxon>
        <taxon>metagenomes</taxon>
        <taxon>ecological metagenomes</taxon>
    </lineage>
</organism>
<evidence type="ECO:0000313" key="1">
    <source>
        <dbReference type="EMBL" id="MPN60659.1"/>
    </source>
</evidence>
<dbReference type="EMBL" id="VSSQ01136224">
    <property type="protein sequence ID" value="MPN60659.1"/>
    <property type="molecule type" value="Genomic_DNA"/>
</dbReference>
<name>A0A645JDB2_9ZZZZ</name>
<protein>
    <submittedName>
        <fullName evidence="1">Uncharacterized protein</fullName>
    </submittedName>
</protein>
<dbReference type="PROSITE" id="PS50082">
    <property type="entry name" value="WD_REPEATS_2"/>
    <property type="match status" value="1"/>
</dbReference>
<accession>A0A645JDB2</accession>
<dbReference type="PROSITE" id="PS50294">
    <property type="entry name" value="WD_REPEATS_REGION"/>
    <property type="match status" value="1"/>
</dbReference>
<sequence>MIDPANSNVLYNQILHGWTGERTSDREAIEKWRQFVQESPSVQRRYLLARMFIFSGQGSEALKILKDISKEIEANAIRTAEQMAERETAGRCLLADSKEVKGLSVSLKGDLLVSYGKDSGAKVWNLPD</sequence>
<reference evidence="1" key="1">
    <citation type="submission" date="2019-08" db="EMBL/GenBank/DDBJ databases">
        <authorList>
            <person name="Kucharzyk K."/>
            <person name="Murdoch R.W."/>
            <person name="Higgins S."/>
            <person name="Loffler F."/>
        </authorList>
    </citation>
    <scope>NUCLEOTIDE SEQUENCE</scope>
</reference>
<dbReference type="AlphaFoldDB" id="A0A645JDB2"/>
<gene>
    <name evidence="1" type="ORF">SDC9_208390</name>
</gene>
<proteinExistence type="predicted"/>
<comment type="caution">
    <text evidence="1">The sequence shown here is derived from an EMBL/GenBank/DDBJ whole genome shotgun (WGS) entry which is preliminary data.</text>
</comment>
<dbReference type="InterPro" id="IPR001680">
    <property type="entry name" value="WD40_rpt"/>
</dbReference>